<dbReference type="InterPro" id="IPR011049">
    <property type="entry name" value="Serralysin-like_metalloprot_C"/>
</dbReference>
<organism evidence="14 15">
    <name type="scientific">Falsochrobactrum shanghaiense</name>
    <dbReference type="NCBI Taxonomy" id="2201899"/>
    <lineage>
        <taxon>Bacteria</taxon>
        <taxon>Pseudomonadati</taxon>
        <taxon>Pseudomonadota</taxon>
        <taxon>Alphaproteobacteria</taxon>
        <taxon>Hyphomicrobiales</taxon>
        <taxon>Brucellaceae</taxon>
        <taxon>Falsochrobactrum</taxon>
    </lineage>
</organism>
<keyword evidence="6" id="KW-0812">Transmembrane</keyword>
<dbReference type="AlphaFoldDB" id="A0A316JD07"/>
<dbReference type="Gene3D" id="3.30.1300.30">
    <property type="entry name" value="GSPII I/J protein-like"/>
    <property type="match status" value="1"/>
</dbReference>
<proteinExistence type="inferred from homology"/>
<dbReference type="InterPro" id="IPR005594">
    <property type="entry name" value="YadA_C"/>
</dbReference>
<protein>
    <recommendedName>
        <fullName evidence="16">Cell surface protein</fullName>
    </recommendedName>
</protein>
<reference evidence="14 15" key="1">
    <citation type="submission" date="2018-05" db="EMBL/GenBank/DDBJ databases">
        <title>Comparative genomic sequence analysis between strain HN4 and CCM 8460T (Falsochrobactrum ovis) will provide more evidence to prove that HN4 is a new species of Falsochrobactrum.</title>
        <authorList>
            <person name="Lyu W."/>
            <person name="Sun L."/>
            <person name="Yao L."/>
        </authorList>
    </citation>
    <scope>NUCLEOTIDE SEQUENCE [LARGE SCALE GENOMIC DNA]</scope>
    <source>
        <strain evidence="14 15">HN4</strain>
    </source>
</reference>
<evidence type="ECO:0000256" key="4">
    <source>
        <dbReference type="ARBA" id="ARBA00022448"/>
    </source>
</evidence>
<evidence type="ECO:0000256" key="7">
    <source>
        <dbReference type="ARBA" id="ARBA00022729"/>
    </source>
</evidence>
<comment type="subcellular location">
    <subcellularLocation>
        <location evidence="2">Cell outer membrane</location>
    </subcellularLocation>
    <subcellularLocation>
        <location evidence="1">Cell surface</location>
    </subcellularLocation>
</comment>
<evidence type="ECO:0000256" key="8">
    <source>
        <dbReference type="ARBA" id="ARBA00022927"/>
    </source>
</evidence>
<evidence type="ECO:0000256" key="10">
    <source>
        <dbReference type="ARBA" id="ARBA00023237"/>
    </source>
</evidence>
<dbReference type="Gene3D" id="2.150.10.10">
    <property type="entry name" value="Serralysin-like metalloprotease, C-terminal"/>
    <property type="match status" value="1"/>
</dbReference>
<dbReference type="EMBL" id="QGDB01000001">
    <property type="protein sequence ID" value="PWL19752.1"/>
    <property type="molecule type" value="Genomic_DNA"/>
</dbReference>
<name>A0A316JD07_9HYPH</name>
<dbReference type="Gene3D" id="1.20.5.170">
    <property type="match status" value="2"/>
</dbReference>
<dbReference type="InterPro" id="IPR008635">
    <property type="entry name" value="Coiled_stalk_dom"/>
</dbReference>
<evidence type="ECO:0000313" key="14">
    <source>
        <dbReference type="EMBL" id="PWL19752.1"/>
    </source>
</evidence>
<dbReference type="GO" id="GO:0009986">
    <property type="term" value="C:cell surface"/>
    <property type="evidence" value="ECO:0007669"/>
    <property type="project" value="UniProtKB-SubCell"/>
</dbReference>
<dbReference type="InterPro" id="IPR008640">
    <property type="entry name" value="Adhesin_Head_dom"/>
</dbReference>
<feature type="domain" description="Trimeric autotransporter adhesin YadA-like C-terminal membrane anchor" evidence="11">
    <location>
        <begin position="475"/>
        <end position="532"/>
    </location>
</feature>
<dbReference type="Pfam" id="PF05658">
    <property type="entry name" value="YadA_head"/>
    <property type="match status" value="1"/>
</dbReference>
<comment type="caution">
    <text evidence="14">The sequence shown here is derived from an EMBL/GenBank/DDBJ whole genome shotgun (WGS) entry which is preliminary data.</text>
</comment>
<feature type="domain" description="Trimeric autotransporter adhesin YadA-like stalk" evidence="13">
    <location>
        <begin position="383"/>
        <end position="420"/>
    </location>
</feature>
<keyword evidence="15" id="KW-1185">Reference proteome</keyword>
<feature type="domain" description="Trimeric autotransporter adhesin YadA-like head" evidence="12">
    <location>
        <begin position="154"/>
        <end position="180"/>
    </location>
</feature>
<evidence type="ECO:0000259" key="13">
    <source>
        <dbReference type="Pfam" id="PF05662"/>
    </source>
</evidence>
<dbReference type="GO" id="GO:0015031">
    <property type="term" value="P:protein transport"/>
    <property type="evidence" value="ECO:0007669"/>
    <property type="project" value="UniProtKB-KW"/>
</dbReference>
<evidence type="ECO:0000256" key="1">
    <source>
        <dbReference type="ARBA" id="ARBA00004241"/>
    </source>
</evidence>
<evidence type="ECO:0000313" key="15">
    <source>
        <dbReference type="Proteomes" id="UP000245865"/>
    </source>
</evidence>
<feature type="domain" description="Trimeric autotransporter adhesin YadA-like stalk" evidence="13">
    <location>
        <begin position="234"/>
        <end position="272"/>
    </location>
</feature>
<evidence type="ECO:0008006" key="16">
    <source>
        <dbReference type="Google" id="ProtNLM"/>
    </source>
</evidence>
<evidence type="ECO:0000259" key="12">
    <source>
        <dbReference type="Pfam" id="PF05658"/>
    </source>
</evidence>
<dbReference type="Proteomes" id="UP000245865">
    <property type="component" value="Unassembled WGS sequence"/>
</dbReference>
<keyword evidence="8" id="KW-0653">Protein transport</keyword>
<dbReference type="SUPFAM" id="SSF101967">
    <property type="entry name" value="Adhesin YadA, collagen-binding domain"/>
    <property type="match status" value="2"/>
</dbReference>
<comment type="similarity">
    <text evidence="3">Belongs to the autotransporter-2 (AT-2) (TC 1.B.40) family.</text>
</comment>
<keyword evidence="7" id="KW-0732">Signal</keyword>
<sequence length="533" mass="54923">MLSNIFVNQSHAGPGIFINDGTDPGCTWIYDKTGMSVIGNYDNNLNPAENNTAKNIAGENKLPNTADLGGAATITCSSAHKEIQNNRALFYSEVYGSGSRSLTLGGELFVTSGRLGLGEGSDTQGIRIGSIATLDGQSGKRAIAMGAGKKAALASGDDAIAMGSGAKAAGSNGLALGKGSVASNTNDVALGADSHTAKIVATSGVTLLGQDYAFAGSKPTGTVSVGDKGAERTLTNVAAGRIDATSTDAVNGSQLHATNQAVEHLGGRVDHLDASIDTASASIRNLEQGALQWNKETGAYDASRGTGSAQKISHVAQGELSRNSTDAVNGSQLYATNQEIGTVKDGIAEIGRNTIRYDLDSEGMKRNSVTLQGGDPNAPVVLANVASGVRTSDAVNLGQLRESVVAVQQSAKNYTDERTSYAITSANSYTDRQVRQARAYTDEKFGLLSGHIGEARREARQAAAIGLAAASLRYDERPGKFSMAIGGGVWRKEGAFAAGLGYTSEDSRFRSNVSLTAAGRSVGGGFGLSYTFN</sequence>
<keyword evidence="4" id="KW-0813">Transport</keyword>
<dbReference type="InterPro" id="IPR045584">
    <property type="entry name" value="Pilin-like"/>
</dbReference>
<evidence type="ECO:0000259" key="11">
    <source>
        <dbReference type="Pfam" id="PF03895"/>
    </source>
</evidence>
<feature type="domain" description="Trimeric autotransporter adhesin YadA-like stalk" evidence="13">
    <location>
        <begin position="311"/>
        <end position="353"/>
    </location>
</feature>
<keyword evidence="10" id="KW-0998">Cell outer membrane</keyword>
<evidence type="ECO:0000256" key="6">
    <source>
        <dbReference type="ARBA" id="ARBA00022692"/>
    </source>
</evidence>
<dbReference type="Pfam" id="PF05662">
    <property type="entry name" value="YadA_stalk"/>
    <property type="match status" value="3"/>
</dbReference>
<gene>
    <name evidence="14" type="ORF">DKP76_02215</name>
</gene>
<evidence type="ECO:0000256" key="9">
    <source>
        <dbReference type="ARBA" id="ARBA00023136"/>
    </source>
</evidence>
<keyword evidence="9" id="KW-0472">Membrane</keyword>
<evidence type="ECO:0000256" key="2">
    <source>
        <dbReference type="ARBA" id="ARBA00004442"/>
    </source>
</evidence>
<dbReference type="SUPFAM" id="SSF54523">
    <property type="entry name" value="Pili subunits"/>
    <property type="match status" value="1"/>
</dbReference>
<dbReference type="OrthoDB" id="1631723at2"/>
<dbReference type="Gene3D" id="4.10.80.270">
    <property type="match status" value="1"/>
</dbReference>
<accession>A0A316JD07</accession>
<evidence type="ECO:0000256" key="3">
    <source>
        <dbReference type="ARBA" id="ARBA00005848"/>
    </source>
</evidence>
<dbReference type="GO" id="GO:0009279">
    <property type="term" value="C:cell outer membrane"/>
    <property type="evidence" value="ECO:0007669"/>
    <property type="project" value="UniProtKB-SubCell"/>
</dbReference>
<dbReference type="Pfam" id="PF03895">
    <property type="entry name" value="YadA_anchor"/>
    <property type="match status" value="1"/>
</dbReference>
<keyword evidence="5" id="KW-1134">Transmembrane beta strand</keyword>
<evidence type="ECO:0000256" key="5">
    <source>
        <dbReference type="ARBA" id="ARBA00022452"/>
    </source>
</evidence>